<dbReference type="PANTHER" id="PTHR30034">
    <property type="entry name" value="FLAGELLAR MOTOR SWITCH PROTEIN FLIM"/>
    <property type="match status" value="1"/>
</dbReference>
<comment type="function">
    <text evidence="10">FliM is one of three proteins (FliG, FliN, FliM) that forms the rotor-mounted switch complex (C ring), located at the base of the basal body. This complex interacts with the CheY and CheZ chemotaxis proteins, in addition to contacting components of the motor that determine the direction of flagellar rotation.</text>
</comment>
<gene>
    <name evidence="12" type="ORF">AB4874_16835</name>
</gene>
<keyword evidence="12" id="KW-0282">Flagellum</keyword>
<keyword evidence="9" id="KW-0975">Bacterial flagellum</keyword>
<dbReference type="EMBL" id="JBFRYC010000014">
    <property type="protein sequence ID" value="MEX1663281.1"/>
    <property type="molecule type" value="Genomic_DNA"/>
</dbReference>
<keyword evidence="5" id="KW-1003">Cell membrane</keyword>
<sequence>MPDTPEFEPIDLINPTTVFVNRLPDMSGVVERLFRYFRTQLFQEFRFGVEIQEGKFQIVNHDAYLAPRDGYHLFAILNLSPIRGLSLVTLDGALLAALVDDLFGADAPAPEDKLQPQISNMEARIGRRLIEMIGPAISAAFQQYFVVQPEVVRTEGFAALASVGDAVEPFCKMSAQVSLPAGGGTISIAIPYRGLEPYREILGSPAGGQAELEARSRWTDHLSEAIEEVPVEIGFEIGTVSMSAGGLSALAVGDMLPLTFHRNARAVIGKTTIADISYGAVGPNYGVFFENDQQKK</sequence>
<dbReference type="Proteomes" id="UP001557465">
    <property type="component" value="Unassembled WGS sequence"/>
</dbReference>
<evidence type="ECO:0000256" key="2">
    <source>
        <dbReference type="ARBA" id="ARBA00004202"/>
    </source>
</evidence>
<dbReference type="RefSeq" id="WP_368392848.1">
    <property type="nucleotide sequence ID" value="NZ_JBFRYC010000014.1"/>
</dbReference>
<keyword evidence="12" id="KW-0969">Cilium</keyword>
<evidence type="ECO:0000313" key="12">
    <source>
        <dbReference type="EMBL" id="MEX1663281.1"/>
    </source>
</evidence>
<keyword evidence="7" id="KW-0283">Flagellar rotation</keyword>
<dbReference type="InterPro" id="IPR001543">
    <property type="entry name" value="FliN-like_C"/>
</dbReference>
<dbReference type="Gene3D" id="2.30.330.10">
    <property type="entry name" value="SpoA-like"/>
    <property type="match status" value="1"/>
</dbReference>
<evidence type="ECO:0000313" key="13">
    <source>
        <dbReference type="Proteomes" id="UP001557465"/>
    </source>
</evidence>
<evidence type="ECO:0000256" key="6">
    <source>
        <dbReference type="ARBA" id="ARBA00022500"/>
    </source>
</evidence>
<evidence type="ECO:0000256" key="3">
    <source>
        <dbReference type="ARBA" id="ARBA00011049"/>
    </source>
</evidence>
<feature type="domain" description="Flagellar motor switch protein FliN-like C-terminal" evidence="11">
    <location>
        <begin position="225"/>
        <end position="287"/>
    </location>
</feature>
<dbReference type="SUPFAM" id="SSF101801">
    <property type="entry name" value="Surface presentation of antigens (SPOA)"/>
    <property type="match status" value="1"/>
</dbReference>
<evidence type="ECO:0000256" key="10">
    <source>
        <dbReference type="ARBA" id="ARBA00025044"/>
    </source>
</evidence>
<dbReference type="InterPro" id="IPR028976">
    <property type="entry name" value="CheC-like_sf"/>
</dbReference>
<keyword evidence="6" id="KW-0145">Chemotaxis</keyword>
<dbReference type="CDD" id="cd17908">
    <property type="entry name" value="FliM"/>
    <property type="match status" value="1"/>
</dbReference>
<evidence type="ECO:0000256" key="7">
    <source>
        <dbReference type="ARBA" id="ARBA00022779"/>
    </source>
</evidence>
<evidence type="ECO:0000256" key="4">
    <source>
        <dbReference type="ARBA" id="ARBA00021898"/>
    </source>
</evidence>
<dbReference type="InterPro" id="IPR001689">
    <property type="entry name" value="Flag_FliM"/>
</dbReference>
<organism evidence="12 13">
    <name type="scientific">Thioclava arctica</name>
    <dbReference type="NCBI Taxonomy" id="3238301"/>
    <lineage>
        <taxon>Bacteria</taxon>
        <taxon>Pseudomonadati</taxon>
        <taxon>Pseudomonadota</taxon>
        <taxon>Alphaproteobacteria</taxon>
        <taxon>Rhodobacterales</taxon>
        <taxon>Paracoccaceae</taxon>
        <taxon>Thioclava</taxon>
    </lineage>
</organism>
<keyword evidence="13" id="KW-1185">Reference proteome</keyword>
<proteinExistence type="inferred from homology"/>
<evidence type="ECO:0000259" key="11">
    <source>
        <dbReference type="Pfam" id="PF01052"/>
    </source>
</evidence>
<keyword evidence="8" id="KW-0472">Membrane</keyword>
<dbReference type="Gene3D" id="3.40.1550.10">
    <property type="entry name" value="CheC-like"/>
    <property type="match status" value="1"/>
</dbReference>
<name>A0ABV3TP35_9RHOB</name>
<dbReference type="Pfam" id="PF02154">
    <property type="entry name" value="FliM"/>
    <property type="match status" value="1"/>
</dbReference>
<comment type="caution">
    <text evidence="12">The sequence shown here is derived from an EMBL/GenBank/DDBJ whole genome shotgun (WGS) entry which is preliminary data.</text>
</comment>
<reference evidence="12 13" key="1">
    <citation type="journal article" date="2011" name="Int. J. Syst. Evol. Microbiol.">
        <title>Zhongshania antarctica gen. nov., sp. nov. and Zhongshania guokunii sp. nov., gammaproteobacteria respectively isolated from coastal attached (fast) ice and surface seawater of the Antarctic.</title>
        <authorList>
            <person name="Li H.J."/>
            <person name="Zhang X.Y."/>
            <person name="Chen C.X."/>
            <person name="Zhang Y.J."/>
            <person name="Gao Z.M."/>
            <person name="Yu Y."/>
            <person name="Chen X.L."/>
            <person name="Chen B."/>
            <person name="Zhang Y.Z."/>
        </authorList>
    </citation>
    <scope>NUCLEOTIDE SEQUENCE [LARGE SCALE GENOMIC DNA]</scope>
    <source>
        <strain evidence="12 13">15-R06ZXC-3</strain>
    </source>
</reference>
<dbReference type="InterPro" id="IPR036429">
    <property type="entry name" value="SpoA-like_sf"/>
</dbReference>
<evidence type="ECO:0000256" key="1">
    <source>
        <dbReference type="ARBA" id="ARBA00004117"/>
    </source>
</evidence>
<evidence type="ECO:0000256" key="8">
    <source>
        <dbReference type="ARBA" id="ARBA00023136"/>
    </source>
</evidence>
<evidence type="ECO:0000256" key="9">
    <source>
        <dbReference type="ARBA" id="ARBA00023143"/>
    </source>
</evidence>
<evidence type="ECO:0000256" key="5">
    <source>
        <dbReference type="ARBA" id="ARBA00022475"/>
    </source>
</evidence>
<comment type="similarity">
    <text evidence="3">Belongs to the FliM family.</text>
</comment>
<protein>
    <recommendedName>
        <fullName evidence="4">Flagellar motor switch protein FliM</fullName>
    </recommendedName>
</protein>
<dbReference type="PANTHER" id="PTHR30034:SF6">
    <property type="entry name" value="YOP PROTEINS TRANSLOCATION PROTEIN Q"/>
    <property type="match status" value="1"/>
</dbReference>
<dbReference type="Pfam" id="PF01052">
    <property type="entry name" value="FliMN_C"/>
    <property type="match status" value="1"/>
</dbReference>
<keyword evidence="12" id="KW-0966">Cell projection</keyword>
<accession>A0ABV3TP35</accession>
<comment type="subcellular location">
    <subcellularLocation>
        <location evidence="1">Bacterial flagellum basal body</location>
    </subcellularLocation>
    <subcellularLocation>
        <location evidence="2">Cell membrane</location>
        <topology evidence="2">Peripheral membrane protein</topology>
    </subcellularLocation>
</comment>